<sequence length="244" mass="27797">MGKGKNFGKGKNLQAPSASPKSTKPKITINEILEKRKINKNQALVDLEKAETLTLQLLSVCADTTDQFAAMAQGDNMIEKEILETGSSPTASDVDDKNQTSDDETNSSNVSSKKYEEEHRHLRIKRNGKDFQGKLQQIHALLAPHSKFILNYSSDQRRMDNEHANNEKKLDATEKSEKRRDDEDKQEEAANMYSSRLEMRLAIERRNLLRDILRVEKERRQGKVGEQQTDTVVDGSLKRKRVES</sequence>
<organism evidence="2 3">
    <name type="scientific">Chaetoceros tenuissimus</name>
    <dbReference type="NCBI Taxonomy" id="426638"/>
    <lineage>
        <taxon>Eukaryota</taxon>
        <taxon>Sar</taxon>
        <taxon>Stramenopiles</taxon>
        <taxon>Ochrophyta</taxon>
        <taxon>Bacillariophyta</taxon>
        <taxon>Coscinodiscophyceae</taxon>
        <taxon>Chaetocerotophycidae</taxon>
        <taxon>Chaetocerotales</taxon>
        <taxon>Chaetocerotaceae</taxon>
        <taxon>Chaetoceros</taxon>
    </lineage>
</organism>
<feature type="region of interest" description="Disordered" evidence="1">
    <location>
        <begin position="216"/>
        <end position="244"/>
    </location>
</feature>
<proteinExistence type="predicted"/>
<accession>A0AAD3CP50</accession>
<gene>
    <name evidence="2" type="ORF">CTEN210_04730</name>
</gene>
<keyword evidence="3" id="KW-1185">Reference proteome</keyword>
<feature type="region of interest" description="Disordered" evidence="1">
    <location>
        <begin position="1"/>
        <end position="28"/>
    </location>
</feature>
<evidence type="ECO:0000313" key="3">
    <source>
        <dbReference type="Proteomes" id="UP001054902"/>
    </source>
</evidence>
<dbReference type="AlphaFoldDB" id="A0AAD3CP50"/>
<feature type="region of interest" description="Disordered" evidence="1">
    <location>
        <begin position="85"/>
        <end position="121"/>
    </location>
</feature>
<feature type="region of interest" description="Disordered" evidence="1">
    <location>
        <begin position="157"/>
        <end position="191"/>
    </location>
</feature>
<comment type="caution">
    <text evidence="2">The sequence shown here is derived from an EMBL/GenBank/DDBJ whole genome shotgun (WGS) entry which is preliminary data.</text>
</comment>
<feature type="compositionally biased region" description="Basic and acidic residues" evidence="1">
    <location>
        <begin position="157"/>
        <end position="183"/>
    </location>
</feature>
<evidence type="ECO:0000256" key="1">
    <source>
        <dbReference type="SAM" id="MobiDB-lite"/>
    </source>
</evidence>
<protein>
    <submittedName>
        <fullName evidence="2">Uncharacterized protein</fullName>
    </submittedName>
</protein>
<reference evidence="2 3" key="1">
    <citation type="journal article" date="2021" name="Sci. Rep.">
        <title>The genome of the diatom Chaetoceros tenuissimus carries an ancient integrated fragment of an extant virus.</title>
        <authorList>
            <person name="Hongo Y."/>
            <person name="Kimura K."/>
            <person name="Takaki Y."/>
            <person name="Yoshida Y."/>
            <person name="Baba S."/>
            <person name="Kobayashi G."/>
            <person name="Nagasaki K."/>
            <person name="Hano T."/>
            <person name="Tomaru Y."/>
        </authorList>
    </citation>
    <scope>NUCLEOTIDE SEQUENCE [LARGE SCALE GENOMIC DNA]</scope>
    <source>
        <strain evidence="2 3">NIES-3715</strain>
    </source>
</reference>
<name>A0AAD3CP50_9STRA</name>
<dbReference type="Proteomes" id="UP001054902">
    <property type="component" value="Unassembled WGS sequence"/>
</dbReference>
<evidence type="ECO:0000313" key="2">
    <source>
        <dbReference type="EMBL" id="GFH48254.1"/>
    </source>
</evidence>
<dbReference type="EMBL" id="BLLK01000027">
    <property type="protein sequence ID" value="GFH48254.1"/>
    <property type="molecule type" value="Genomic_DNA"/>
</dbReference>